<feature type="transmembrane region" description="Helical" evidence="1">
    <location>
        <begin position="322"/>
        <end position="338"/>
    </location>
</feature>
<dbReference type="SUPFAM" id="SSF109604">
    <property type="entry name" value="HD-domain/PDEase-like"/>
    <property type="match status" value="1"/>
</dbReference>
<reference evidence="3 4" key="1">
    <citation type="submission" date="2020-05" db="EMBL/GenBank/DDBJ databases">
        <title>Distinct polysaccharide utilization as determinants for interspecies competition between intestinal Prevotella spp.</title>
        <authorList>
            <person name="Galvez E.J.C."/>
            <person name="Iljazovic A."/>
            <person name="Strowig T."/>
        </authorList>
    </citation>
    <scope>NUCLEOTIDE SEQUENCE [LARGE SCALE GENOMIC DNA]</scope>
    <source>
        <strain evidence="3 4">PCHR</strain>
    </source>
</reference>
<feature type="transmembrane region" description="Helical" evidence="1">
    <location>
        <begin position="350"/>
        <end position="376"/>
    </location>
</feature>
<dbReference type="CDD" id="cd00077">
    <property type="entry name" value="HDc"/>
    <property type="match status" value="1"/>
</dbReference>
<dbReference type="NCBIfam" id="TIGR00277">
    <property type="entry name" value="HDIG"/>
    <property type="match status" value="1"/>
</dbReference>
<gene>
    <name evidence="3" type="ORF">HPS54_04945</name>
</gene>
<dbReference type="InterPro" id="IPR003607">
    <property type="entry name" value="HD/PDEase_dom"/>
</dbReference>
<keyword evidence="4" id="KW-1185">Reference proteome</keyword>
<dbReference type="Pfam" id="PF07698">
    <property type="entry name" value="7TM-7TMR_HD"/>
    <property type="match status" value="1"/>
</dbReference>
<organism evidence="3 4">
    <name type="scientific">Xylanibacter caecicola</name>
    <dbReference type="NCBI Taxonomy" id="2736294"/>
    <lineage>
        <taxon>Bacteria</taxon>
        <taxon>Pseudomonadati</taxon>
        <taxon>Bacteroidota</taxon>
        <taxon>Bacteroidia</taxon>
        <taxon>Bacteroidales</taxon>
        <taxon>Prevotellaceae</taxon>
        <taxon>Xylanibacter</taxon>
    </lineage>
</organism>
<comment type="caution">
    <text evidence="3">The sequence shown here is derived from an EMBL/GenBank/DDBJ whole genome shotgun (WGS) entry which is preliminary data.</text>
</comment>
<dbReference type="PROSITE" id="PS51831">
    <property type="entry name" value="HD"/>
    <property type="match status" value="1"/>
</dbReference>
<dbReference type="Gene3D" id="1.10.3210.10">
    <property type="entry name" value="Hypothetical protein af1432"/>
    <property type="match status" value="1"/>
</dbReference>
<evidence type="ECO:0000259" key="2">
    <source>
        <dbReference type="PROSITE" id="PS51831"/>
    </source>
</evidence>
<feature type="transmembrane region" description="Helical" evidence="1">
    <location>
        <begin position="421"/>
        <end position="442"/>
    </location>
</feature>
<dbReference type="Pfam" id="PF01966">
    <property type="entry name" value="HD"/>
    <property type="match status" value="1"/>
</dbReference>
<dbReference type="PANTHER" id="PTHR36442:SF1">
    <property type="entry name" value="CYCLIC-DI-AMP PHOSPHODIESTERASE PGPH"/>
    <property type="match status" value="1"/>
</dbReference>
<dbReference type="SMART" id="SM00471">
    <property type="entry name" value="HDc"/>
    <property type="match status" value="1"/>
</dbReference>
<dbReference type="InterPro" id="IPR011621">
    <property type="entry name" value="Metal-dep_PHydrolase_7TM_intra"/>
</dbReference>
<sequence>MNKFNITDNHYWQNVFSRMALIVISVVIMVWFMPRATGPQYRYDIGKPWMYSSLIAKFDFPIYKTDEAVKKEQDSIRKIFEPYYNYDTEVEKRITARFLNDFKAGIPGLQGNYTAIIADRLHRLYQTGIMKTQDFSEIVKDSSNMVRVVNGKNASSVQIGCFYSMIGAYEKLFQDEKLAPHKQILQRCNLNEYIEPNLIYDRERSETELNDLLGSVPLASGMVLTGQKIIDRGEIVDEYTFRVLSSFERETQRRNSTVNTITSTIVGQVIFVTIIIVLFTLYLGLYRKDYFDKPRSIAMLYVLITIFPILVSLMIENNIMNVYVLPFAIVPIFIRVFMDSRTAFVSHTIMILLCAAVVRYQYEFILVQLTAGIVAIYSLRELSQRAQLFRTVLLITLSGCAVYCALQLMQDKSFDDMDNSLYKYIIVNGVLLLFAYPLMLVIEKMFGFTSNVTLIELSNTSKDLLRALSEVAPGTFQHSIMVSNLAAEIANKIGAKAQLVRTGALYHDIGKMKEPAFFTENQVGVNPLNNLPREEAAQIVISHVTEGLKLAEKYNLPKTIKDFITTHHGNGKTKFFYISYKNEHPDEPINEALFTYPGSNPFTREQAILMMADTIEAASRSLPEYTPESISALVNKLIDQQVAEGFFEYCPITFHDIAIAKQVLIERLKAIYHTRISYPELKKN</sequence>
<dbReference type="Pfam" id="PF07697">
    <property type="entry name" value="7TMR-HDED"/>
    <property type="match status" value="1"/>
</dbReference>
<evidence type="ECO:0000256" key="1">
    <source>
        <dbReference type="SAM" id="Phobius"/>
    </source>
</evidence>
<name>A0ABX2B0R3_9BACT</name>
<feature type="transmembrane region" description="Helical" evidence="1">
    <location>
        <begin position="388"/>
        <end position="409"/>
    </location>
</feature>
<evidence type="ECO:0000313" key="3">
    <source>
        <dbReference type="EMBL" id="NPE24868.1"/>
    </source>
</evidence>
<dbReference type="InterPro" id="IPR006674">
    <property type="entry name" value="HD_domain"/>
</dbReference>
<accession>A0ABX2B0R3</accession>
<protein>
    <submittedName>
        <fullName evidence="3">HDIG domain-containing protein</fullName>
    </submittedName>
</protein>
<feature type="transmembrane region" description="Helical" evidence="1">
    <location>
        <begin position="261"/>
        <end position="285"/>
    </location>
</feature>
<proteinExistence type="predicted"/>
<dbReference type="InterPro" id="IPR011624">
    <property type="entry name" value="Metal-dep_PHydrolase_7TM_extra"/>
</dbReference>
<evidence type="ECO:0000313" key="4">
    <source>
        <dbReference type="Proteomes" id="UP000820977"/>
    </source>
</evidence>
<feature type="transmembrane region" description="Helical" evidence="1">
    <location>
        <begin position="15"/>
        <end position="33"/>
    </location>
</feature>
<keyword evidence="1" id="KW-1133">Transmembrane helix</keyword>
<keyword evidence="1" id="KW-0812">Transmembrane</keyword>
<keyword evidence="1" id="KW-0472">Membrane</keyword>
<dbReference type="InterPro" id="IPR052722">
    <property type="entry name" value="PgpH_phosphodiesterase"/>
</dbReference>
<feature type="domain" description="HD" evidence="2">
    <location>
        <begin position="475"/>
        <end position="569"/>
    </location>
</feature>
<dbReference type="Proteomes" id="UP000820977">
    <property type="component" value="Unassembled WGS sequence"/>
</dbReference>
<dbReference type="EMBL" id="JABKKJ010000005">
    <property type="protein sequence ID" value="NPE24868.1"/>
    <property type="molecule type" value="Genomic_DNA"/>
</dbReference>
<dbReference type="RefSeq" id="WP_172344354.1">
    <property type="nucleotide sequence ID" value="NZ_CASYYZ010000002.1"/>
</dbReference>
<feature type="transmembrane region" description="Helical" evidence="1">
    <location>
        <begin position="297"/>
        <end position="315"/>
    </location>
</feature>
<dbReference type="InterPro" id="IPR006675">
    <property type="entry name" value="HDIG_dom"/>
</dbReference>
<dbReference type="PANTHER" id="PTHR36442">
    <property type="entry name" value="CYCLIC-DI-AMP PHOSPHODIESTERASE PGPH"/>
    <property type="match status" value="1"/>
</dbReference>